<evidence type="ECO:0000256" key="1">
    <source>
        <dbReference type="SAM" id="MobiDB-lite"/>
    </source>
</evidence>
<dbReference type="AlphaFoldDB" id="A0A1X6ZZB2"/>
<dbReference type="Proteomes" id="UP000194012">
    <property type="component" value="Unassembled WGS sequence"/>
</dbReference>
<feature type="region of interest" description="Disordered" evidence="1">
    <location>
        <begin position="1"/>
        <end position="25"/>
    </location>
</feature>
<dbReference type="Gene3D" id="2.60.40.10">
    <property type="entry name" value="Immunoglobulins"/>
    <property type="match status" value="4"/>
</dbReference>
<sequence length="584" mass="60569">MSGSAGGDDSAINAAEQGDGFTMSGQVEPGSRVVLTFRGAEVDAVVAANGSWTASFTGAQIPAGTYSADVFAIATDAANNTSEELRQTITVDTEAGSLTLNAASIGGNGVINGDEANDGVLVTGTADPGARVIVTLDGVEHTAVANTSGQWQSLYRSQEITRGTHDPLVTAYTEDAVGNPTEVEATVRVDTQVDNLNLNDLNLAITADGRDVINNDVATGGFNVTGTIEPGSEVTVTIDGVEHDATVDTNGNWVAVFGANEITSGQRFADLRVDVLDPAGNEAFLEQTVQIDTFVDELSLQGPITSGNVVNIAEAQGGLQLSGRVEAGSSASIDVFGRTYDAVVDSAGNWTLTIPEGHFPQDDGSAQMVINATDWAGNTDQIIETLNYDMVAPDTPGIVGYFRQGDGYRNATVETNEDDISIHQVDAGGNVQQLSLGEQPNAFTGETDYFFLNNAGGVQPVPDGSQLVVTATDPAGNAASTYVVLDETSTSVVNIANPNLAAFDIETIDLRFGDQSQLTLSEAQVLALSGNSDRVLVQGGGDDHLTIAGAQSAGSTQIDGQSYDIYTLGNDATLVVDDEIRIVT</sequence>
<reference evidence="3" key="1">
    <citation type="submission" date="2017-03" db="EMBL/GenBank/DDBJ databases">
        <authorList>
            <person name="Rodrigo-Torres L."/>
            <person name="Arahal R.D."/>
            <person name="Lucena T."/>
        </authorList>
    </citation>
    <scope>NUCLEOTIDE SEQUENCE [LARGE SCALE GENOMIC DNA]</scope>
    <source>
        <strain evidence="3">CECT 8370</strain>
    </source>
</reference>
<evidence type="ECO:0000313" key="3">
    <source>
        <dbReference type="Proteomes" id="UP000194012"/>
    </source>
</evidence>
<name>A0A1X6ZZB2_9RHOB</name>
<gene>
    <name evidence="2" type="ORF">ROG8370_03059</name>
</gene>
<dbReference type="EMBL" id="FWFJ01000037">
    <property type="protein sequence ID" value="SLN65940.1"/>
    <property type="molecule type" value="Genomic_DNA"/>
</dbReference>
<organism evidence="2 3">
    <name type="scientific">Roseovarius gaetbuli</name>
    <dbReference type="NCBI Taxonomy" id="1356575"/>
    <lineage>
        <taxon>Bacteria</taxon>
        <taxon>Pseudomonadati</taxon>
        <taxon>Pseudomonadota</taxon>
        <taxon>Alphaproteobacteria</taxon>
        <taxon>Rhodobacterales</taxon>
        <taxon>Roseobacteraceae</taxon>
        <taxon>Roseovarius</taxon>
    </lineage>
</organism>
<protein>
    <recommendedName>
        <fullName evidence="4">Bacterial Ig-like domain-containing protein</fullName>
    </recommendedName>
</protein>
<keyword evidence="3" id="KW-1185">Reference proteome</keyword>
<evidence type="ECO:0000313" key="2">
    <source>
        <dbReference type="EMBL" id="SLN65940.1"/>
    </source>
</evidence>
<accession>A0A1X6ZZB2</accession>
<dbReference type="NCBIfam" id="NF033510">
    <property type="entry name" value="Ca_tandemer"/>
    <property type="match status" value="4"/>
</dbReference>
<proteinExistence type="predicted"/>
<evidence type="ECO:0008006" key="4">
    <source>
        <dbReference type="Google" id="ProtNLM"/>
    </source>
</evidence>
<dbReference type="InterPro" id="IPR013783">
    <property type="entry name" value="Ig-like_fold"/>
</dbReference>